<organism evidence="2 3">
    <name type="scientific">Punica granatum</name>
    <name type="common">Pomegranate</name>
    <dbReference type="NCBI Taxonomy" id="22663"/>
    <lineage>
        <taxon>Eukaryota</taxon>
        <taxon>Viridiplantae</taxon>
        <taxon>Streptophyta</taxon>
        <taxon>Embryophyta</taxon>
        <taxon>Tracheophyta</taxon>
        <taxon>Spermatophyta</taxon>
        <taxon>Magnoliopsida</taxon>
        <taxon>eudicotyledons</taxon>
        <taxon>Gunneridae</taxon>
        <taxon>Pentapetalae</taxon>
        <taxon>rosids</taxon>
        <taxon>malvids</taxon>
        <taxon>Myrtales</taxon>
        <taxon>Lythraceae</taxon>
        <taxon>Punica</taxon>
    </lineage>
</organism>
<dbReference type="Proteomes" id="UP000233551">
    <property type="component" value="Unassembled WGS sequence"/>
</dbReference>
<dbReference type="EMBL" id="PGOL01001975">
    <property type="protein sequence ID" value="PKI52062.1"/>
    <property type="molecule type" value="Genomic_DNA"/>
</dbReference>
<dbReference type="AlphaFoldDB" id="A0A2I0J761"/>
<sequence>MAGIPSWDSDRTSPPRTCRGGFLAEDWPTGGAHSPTHAAHCFAAQWGSRIHRAPAPPKAHGAVGRRGKVY</sequence>
<reference evidence="2 3" key="1">
    <citation type="submission" date="2017-11" db="EMBL/GenBank/DDBJ databases">
        <title>De-novo sequencing of pomegranate (Punica granatum L.) genome.</title>
        <authorList>
            <person name="Akparov Z."/>
            <person name="Amiraslanov A."/>
            <person name="Hajiyeva S."/>
            <person name="Abbasov M."/>
            <person name="Kaur K."/>
            <person name="Hamwieh A."/>
            <person name="Solovyev V."/>
            <person name="Salamov A."/>
            <person name="Braich B."/>
            <person name="Kosarev P."/>
            <person name="Mahmoud A."/>
            <person name="Hajiyev E."/>
            <person name="Babayeva S."/>
            <person name="Izzatullayeva V."/>
            <person name="Mammadov A."/>
            <person name="Mammadov A."/>
            <person name="Sharifova S."/>
            <person name="Ojaghi J."/>
            <person name="Eynullazada K."/>
            <person name="Bayramov B."/>
            <person name="Abdulazimova A."/>
            <person name="Shahmuradov I."/>
        </authorList>
    </citation>
    <scope>NUCLEOTIDE SEQUENCE [LARGE SCALE GENOMIC DNA]</scope>
    <source>
        <strain evidence="3">cv. AG2017</strain>
        <tissue evidence="2">Leaf</tissue>
    </source>
</reference>
<comment type="caution">
    <text evidence="2">The sequence shown here is derived from an EMBL/GenBank/DDBJ whole genome shotgun (WGS) entry which is preliminary data.</text>
</comment>
<proteinExistence type="predicted"/>
<gene>
    <name evidence="2" type="ORF">CRG98_027478</name>
</gene>
<evidence type="ECO:0000313" key="3">
    <source>
        <dbReference type="Proteomes" id="UP000233551"/>
    </source>
</evidence>
<feature type="region of interest" description="Disordered" evidence="1">
    <location>
        <begin position="1"/>
        <end position="23"/>
    </location>
</feature>
<name>A0A2I0J761_PUNGR</name>
<protein>
    <submittedName>
        <fullName evidence="2">Uncharacterized protein</fullName>
    </submittedName>
</protein>
<keyword evidence="3" id="KW-1185">Reference proteome</keyword>
<evidence type="ECO:0000256" key="1">
    <source>
        <dbReference type="SAM" id="MobiDB-lite"/>
    </source>
</evidence>
<accession>A0A2I0J761</accession>
<evidence type="ECO:0000313" key="2">
    <source>
        <dbReference type="EMBL" id="PKI52062.1"/>
    </source>
</evidence>